<feature type="region of interest" description="Disordered" evidence="1">
    <location>
        <begin position="72"/>
        <end position="103"/>
    </location>
</feature>
<sequence length="103" mass="11728">MAERITQQQSLALQQLLREKPMGYADMEQATRMAARRLARWVKKHRADLHVAAWAPDKNGRLFVPVFAWGRRPDTPRPGRALTPAEQMRKTRAARGRAVAGAR</sequence>
<dbReference type="Proteomes" id="UP000095607">
    <property type="component" value="Chromosome"/>
</dbReference>
<organism evidence="2 3">
    <name type="scientific">Delftia tsuruhatensis</name>
    <dbReference type="NCBI Taxonomy" id="180282"/>
    <lineage>
        <taxon>Bacteria</taxon>
        <taxon>Pseudomonadati</taxon>
        <taxon>Pseudomonadota</taxon>
        <taxon>Betaproteobacteria</taxon>
        <taxon>Burkholderiales</taxon>
        <taxon>Comamonadaceae</taxon>
        <taxon>Delftia</taxon>
    </lineage>
</organism>
<dbReference type="RefSeq" id="WP_046238171.1">
    <property type="nucleotide sequence ID" value="NZ_CBCSDN010000023.1"/>
</dbReference>
<reference evidence="2 3" key="1">
    <citation type="submission" date="2016-09" db="EMBL/GenBank/DDBJ databases">
        <title>Complete genome sequence of Deltia acidovorans CM13 isolated from murine proximal colonic tissue.</title>
        <authorList>
            <person name="Saffarian A."/>
        </authorList>
    </citation>
    <scope>NUCLEOTIDE SEQUENCE [LARGE SCALE GENOMIC DNA]</scope>
    <source>
        <strain evidence="2 3">CM13</strain>
    </source>
</reference>
<name>A0ABN4SD61_9BURK</name>
<protein>
    <submittedName>
        <fullName evidence="2">Uncharacterized protein</fullName>
    </submittedName>
</protein>
<keyword evidence="3" id="KW-1185">Reference proteome</keyword>
<evidence type="ECO:0000256" key="1">
    <source>
        <dbReference type="SAM" id="MobiDB-lite"/>
    </source>
</evidence>
<evidence type="ECO:0000313" key="2">
    <source>
        <dbReference type="EMBL" id="AOV00358.1"/>
    </source>
</evidence>
<dbReference type="EMBL" id="CP017420">
    <property type="protein sequence ID" value="AOV00358.1"/>
    <property type="molecule type" value="Genomic_DNA"/>
</dbReference>
<evidence type="ECO:0000313" key="3">
    <source>
        <dbReference type="Proteomes" id="UP000095607"/>
    </source>
</evidence>
<proteinExistence type="predicted"/>
<gene>
    <name evidence="2" type="ORF">BI380_02775</name>
</gene>
<accession>A0ABN4SD61</accession>